<dbReference type="Proteomes" id="UP001213000">
    <property type="component" value="Unassembled WGS sequence"/>
</dbReference>
<evidence type="ECO:0000313" key="1">
    <source>
        <dbReference type="EMBL" id="KAJ3561648.1"/>
    </source>
</evidence>
<comment type="caution">
    <text evidence="1">The sequence shown here is derived from an EMBL/GenBank/DDBJ whole genome shotgun (WGS) entry which is preliminary data.</text>
</comment>
<reference evidence="1" key="1">
    <citation type="submission" date="2022-07" db="EMBL/GenBank/DDBJ databases">
        <title>Genome Sequence of Leucocoprinus birnbaumii.</title>
        <authorList>
            <person name="Buettner E."/>
        </authorList>
    </citation>
    <scope>NUCLEOTIDE SEQUENCE</scope>
    <source>
        <strain evidence="1">VT141</strain>
    </source>
</reference>
<dbReference type="EMBL" id="JANIEX010000974">
    <property type="protein sequence ID" value="KAJ3561648.1"/>
    <property type="molecule type" value="Genomic_DNA"/>
</dbReference>
<dbReference type="AlphaFoldDB" id="A0AAD5VLM8"/>
<sequence>MRAKQFIRGRNPPLRGLINCPSQPPSNRVWWATQPGVLAFAPPPSPLSPHLVSSLLYRDRRGVEVDPAGTKLFINIIPPMTKLLKLVDAPALPYDVLRLVFEEATRSDRRKAAKYTIVSKLVCHWVEHWLYSDVQLYSERSVRKFLRTLESSTKPKLFFTTHVKSLTIAYDVHDFEWTARVLRFCSGVETLTIWAIPSHRAHDIIHQTATSRNHPYQIRQLHRPFQRSLLQNPTSYYNLLYDTFAHHLRPRHLAILIDEPLYVQRLPYPTHLGLAPVMSPDFSLSLFSNLTHLSIVNRWTEWSAWVWSWNSPSPSKDPTSHLRDLTFLPKLTHLSFEIQVGKRLSKGFFPIPTATLSSPSSRRNQKLAEYIGHSLATILTSPEMSSHLHVLLCVLSFDEEPHYTARAIKEQTSHYLTSMLEADDSPHLATPQFNRAPMRVVNDPRLVFACDREPFSEREAGSSKVWDMWKCAEEIVRIQWKGDHSGGAPFDPIVFEA</sequence>
<keyword evidence="2" id="KW-1185">Reference proteome</keyword>
<accession>A0AAD5VLM8</accession>
<name>A0AAD5VLM8_9AGAR</name>
<proteinExistence type="predicted"/>
<evidence type="ECO:0000313" key="2">
    <source>
        <dbReference type="Proteomes" id="UP001213000"/>
    </source>
</evidence>
<gene>
    <name evidence="1" type="ORF">NP233_g10070</name>
</gene>
<protein>
    <submittedName>
        <fullName evidence="1">Uncharacterized protein</fullName>
    </submittedName>
</protein>
<organism evidence="1 2">
    <name type="scientific">Leucocoprinus birnbaumii</name>
    <dbReference type="NCBI Taxonomy" id="56174"/>
    <lineage>
        <taxon>Eukaryota</taxon>
        <taxon>Fungi</taxon>
        <taxon>Dikarya</taxon>
        <taxon>Basidiomycota</taxon>
        <taxon>Agaricomycotina</taxon>
        <taxon>Agaricomycetes</taxon>
        <taxon>Agaricomycetidae</taxon>
        <taxon>Agaricales</taxon>
        <taxon>Agaricineae</taxon>
        <taxon>Agaricaceae</taxon>
        <taxon>Leucocoprinus</taxon>
    </lineage>
</organism>